<keyword evidence="3 9" id="KW-0808">Transferase</keyword>
<dbReference type="PROSITE" id="PS51996">
    <property type="entry name" value="TR_MART"/>
    <property type="match status" value="1"/>
</dbReference>
<feature type="repeat" description="TPR" evidence="8">
    <location>
        <begin position="1765"/>
        <end position="1798"/>
    </location>
</feature>
<feature type="repeat" description="TPR" evidence="8">
    <location>
        <begin position="1207"/>
        <end position="1240"/>
    </location>
</feature>
<proteinExistence type="inferred from homology"/>
<comment type="similarity">
    <text evidence="1 9">Belongs to the Arg-specific ADP-ribosyltransferase family.</text>
</comment>
<keyword evidence="6 8" id="KW-0802">TPR repeat</keyword>
<dbReference type="Gene3D" id="1.25.40.10">
    <property type="entry name" value="Tetratricopeptide repeat domain"/>
    <property type="match status" value="10"/>
</dbReference>
<dbReference type="EMBL" id="CAJNOQ010007677">
    <property type="protein sequence ID" value="CAF1175701.1"/>
    <property type="molecule type" value="Genomic_DNA"/>
</dbReference>
<comment type="caution">
    <text evidence="10">The sequence shown here is derived from an EMBL/GenBank/DDBJ whole genome shotgun (WGS) entry which is preliminary data.</text>
</comment>
<feature type="repeat" description="TPR" evidence="8">
    <location>
        <begin position="1597"/>
        <end position="1630"/>
    </location>
</feature>
<keyword evidence="4" id="KW-0548">Nucleotidyltransferase</keyword>
<dbReference type="SUPFAM" id="SSF56399">
    <property type="entry name" value="ADP-ribosylation"/>
    <property type="match status" value="1"/>
</dbReference>
<comment type="catalytic activity">
    <reaction evidence="7 9">
        <text>L-arginyl-[protein] + NAD(+) = N(omega)-(ADP-D-ribosyl)-L-arginyl-[protein] + nicotinamide + H(+)</text>
        <dbReference type="Rhea" id="RHEA:19149"/>
        <dbReference type="Rhea" id="RHEA-COMP:10532"/>
        <dbReference type="Rhea" id="RHEA-COMP:15087"/>
        <dbReference type="ChEBI" id="CHEBI:15378"/>
        <dbReference type="ChEBI" id="CHEBI:17154"/>
        <dbReference type="ChEBI" id="CHEBI:29965"/>
        <dbReference type="ChEBI" id="CHEBI:57540"/>
        <dbReference type="ChEBI" id="CHEBI:142554"/>
        <dbReference type="EC" id="2.4.2.31"/>
    </reaction>
</comment>
<dbReference type="Proteomes" id="UP000663829">
    <property type="component" value="Unassembled WGS sequence"/>
</dbReference>
<dbReference type="PANTHER" id="PTHR45641">
    <property type="entry name" value="TETRATRICOPEPTIDE REPEAT PROTEIN (AFU_ORTHOLOGUE AFUA_6G03870)"/>
    <property type="match status" value="1"/>
</dbReference>
<keyword evidence="5" id="KW-0677">Repeat</keyword>
<evidence type="ECO:0000256" key="5">
    <source>
        <dbReference type="ARBA" id="ARBA00022737"/>
    </source>
</evidence>
<dbReference type="Proteomes" id="UP000681722">
    <property type="component" value="Unassembled WGS sequence"/>
</dbReference>
<dbReference type="InterPro" id="IPR011990">
    <property type="entry name" value="TPR-like_helical_dom_sf"/>
</dbReference>
<feature type="repeat" description="TPR" evidence="8">
    <location>
        <begin position="1379"/>
        <end position="1412"/>
    </location>
</feature>
<dbReference type="Pfam" id="PF01129">
    <property type="entry name" value="ART"/>
    <property type="match status" value="1"/>
</dbReference>
<dbReference type="Gene3D" id="3.90.176.10">
    <property type="entry name" value="Toxin ADP-ribosyltransferase, Chain A, domain 1"/>
    <property type="match status" value="1"/>
</dbReference>
<evidence type="ECO:0000256" key="9">
    <source>
        <dbReference type="RuleBase" id="RU361228"/>
    </source>
</evidence>
<organism evidence="10 12">
    <name type="scientific">Didymodactylos carnosus</name>
    <dbReference type="NCBI Taxonomy" id="1234261"/>
    <lineage>
        <taxon>Eukaryota</taxon>
        <taxon>Metazoa</taxon>
        <taxon>Spiralia</taxon>
        <taxon>Gnathifera</taxon>
        <taxon>Rotifera</taxon>
        <taxon>Eurotatoria</taxon>
        <taxon>Bdelloidea</taxon>
        <taxon>Philodinida</taxon>
        <taxon>Philodinidae</taxon>
        <taxon>Didymodactylos</taxon>
    </lineage>
</organism>
<feature type="repeat" description="TPR" evidence="8">
    <location>
        <begin position="1505"/>
        <end position="1538"/>
    </location>
</feature>
<dbReference type="InterPro" id="IPR019734">
    <property type="entry name" value="TPR_rpt"/>
</dbReference>
<dbReference type="Pfam" id="PF13181">
    <property type="entry name" value="TPR_8"/>
    <property type="match status" value="5"/>
</dbReference>
<dbReference type="GO" id="GO:0106274">
    <property type="term" value="F:NAD+-protein-arginine ADP-ribosyltransferase activity"/>
    <property type="evidence" value="ECO:0007669"/>
    <property type="project" value="UniProtKB-EC"/>
</dbReference>
<dbReference type="SUPFAM" id="SSF48452">
    <property type="entry name" value="TPR-like"/>
    <property type="match status" value="5"/>
</dbReference>
<dbReference type="SMART" id="SM00028">
    <property type="entry name" value="TPR"/>
    <property type="match status" value="20"/>
</dbReference>
<dbReference type="Pfam" id="PF13424">
    <property type="entry name" value="TPR_12"/>
    <property type="match status" value="1"/>
</dbReference>
<evidence type="ECO:0000313" key="12">
    <source>
        <dbReference type="Proteomes" id="UP000663829"/>
    </source>
</evidence>
<gene>
    <name evidence="10" type="ORF">GPM918_LOCUS22427</name>
    <name evidence="11" type="ORF">SRO942_LOCUS22427</name>
</gene>
<name>A0A814UN78_9BILA</name>
<evidence type="ECO:0000256" key="4">
    <source>
        <dbReference type="ARBA" id="ARBA00022695"/>
    </source>
</evidence>
<dbReference type="SUPFAM" id="SSF81901">
    <property type="entry name" value="HCP-like"/>
    <property type="match status" value="1"/>
</dbReference>
<accession>A0A814UN78</accession>
<dbReference type="EMBL" id="CAJOBC010007678">
    <property type="protein sequence ID" value="CAF3939724.1"/>
    <property type="molecule type" value="Genomic_DNA"/>
</dbReference>
<keyword evidence="9" id="KW-0520">NAD</keyword>
<keyword evidence="12" id="KW-1185">Reference proteome</keyword>
<evidence type="ECO:0000256" key="2">
    <source>
        <dbReference type="ARBA" id="ARBA00022676"/>
    </source>
</evidence>
<evidence type="ECO:0000256" key="6">
    <source>
        <dbReference type="ARBA" id="ARBA00022803"/>
    </source>
</evidence>
<dbReference type="PROSITE" id="PS50005">
    <property type="entry name" value="TPR"/>
    <property type="match status" value="6"/>
</dbReference>
<evidence type="ECO:0000256" key="7">
    <source>
        <dbReference type="ARBA" id="ARBA00047597"/>
    </source>
</evidence>
<dbReference type="Pfam" id="PF13174">
    <property type="entry name" value="TPR_6"/>
    <property type="match status" value="1"/>
</dbReference>
<evidence type="ECO:0000256" key="8">
    <source>
        <dbReference type="PROSITE-ProRule" id="PRU00339"/>
    </source>
</evidence>
<evidence type="ECO:0000313" key="11">
    <source>
        <dbReference type="EMBL" id="CAF3939724.1"/>
    </source>
</evidence>
<dbReference type="GO" id="GO:0016779">
    <property type="term" value="F:nucleotidyltransferase activity"/>
    <property type="evidence" value="ECO:0007669"/>
    <property type="project" value="UniProtKB-KW"/>
</dbReference>
<evidence type="ECO:0000256" key="1">
    <source>
        <dbReference type="ARBA" id="ARBA00009558"/>
    </source>
</evidence>
<keyword evidence="2 9" id="KW-0328">Glycosyltransferase</keyword>
<dbReference type="PANTHER" id="PTHR45641:SF1">
    <property type="entry name" value="AAA+ ATPASE DOMAIN-CONTAINING PROTEIN"/>
    <property type="match status" value="1"/>
</dbReference>
<keyword evidence="9" id="KW-0521">NADP</keyword>
<dbReference type="Pfam" id="PF00515">
    <property type="entry name" value="TPR_1"/>
    <property type="match status" value="1"/>
</dbReference>
<sequence length="1816" mass="213354">MHATVKCLCSKYYVKMFKRQDSSGTFLLSSCPIYWMSYRGPHKEEIANILLETQLPSSVHILRKYSYKRPKPVIQLIDLLNHSLKLRSSTTSVNDQLVRITDDLLLILSKPLLIQEDLSLTKSVIRLLVSLINCNELIMKYVKERQEVIQKITEVQDEAYLIIASLMNNDELKSMMSRNEKFLSVIREYVRQETELLQQINDYVLICNNRETCIEYISKIKTEKAFLILSGVSAQDILDEIHNHKQIDSVYIFCMKREKYQAFLNNEKYYKVIGIYTEHEPLLKAVQENIRDLIKQSQAQGLFEQDQRAMRNLKWESHGFNVFRAFKQVLLKSEYSNEAAKREMIDICRNYYRGNKKELLNIEEFEQTYKPQDAIFWYTRESFVYRLINKALRTEDYEALLIFRFFIVDLCESLNRRYDDLKQQLKQDSPILLSYRGLQLTPSEIHNLKHNLGKSIATNGFLSTSRSREIAYTFAKKGSKRSDTETVLLEIDVNTSKLATALADIAEYSHYPEEQEILFDLGVSFTLRVVNYDMKEKMWIVTLTAVEDESLTTDTETVLRKYPDEKDINILLGNLLFESGQNKQCQKYFKNLLHHCKNEHDNFAKIHENIGRTYEYENNYGEAIVYYISAFNGYFSSDRFENAARLASIIGAIYYNQNDKQNARIYTDISYKMAKKDARLPDNHCVIGRCMNSFACLEQDSQISLNYHIKSLNIYENPSEMCKCVDHDQLIALTCENIALIYSNEKNDDKALEYLLKSLNFREKHISSPLKRKRYVESLSRIREIYRKKQYEGDFDPWAELMGPKLSKMDYKTISSLLEDAFIKILPLLSQLDGIVSEFLEDSLKSLKFLEKAQPPNYEEILRTHKNIGRAYSVMKDDSWACKHYVKALEIGELYIPNDINQIRELMETLGNSCLLNNDHENAFKIFMKKMNIDEKMKYLTDKQKQAQCYFDMGEHLLKTDPDNTLKYTKMSLHIRQKTLKIDDVNIGFCHQYIGAAYEVKDIFDLAVDHYKKAIEVYKKHLSDKEEYQFNVKELYGECHSKIAFIHQKRNDIDKSIKYHQISLRIYETYLPDNINDIETISKALGMAYLFRSDHDNAFVFFMKAININKKTCQLLDNEKEAQCYYNMGIELFEKDPDNALTLLKKSLEIQQRILKSDDAKIGLCHHDIGWAFQKKSSFDSALEHYQKAIEIYGKHLSDEQIKRNYAKCHSNVATIYQDQDEHDKTIEYLNKAIEIAESAFSYDQCVLSDYFRRIVISYVLKLEFDLAIKYITKYLYTIEPHSRICNKRDHAADLVFSLFTLVLLHVIKNEYNLGVHYMERTVNLLPDNDINRAKYNCTVGEIYMENIKQYDKAIEMYKKSIEECEKHLSDKDGIELYSKCHSNIAECYQNLSEYDMSIEYYEKALKKYETFLPDNSSNVVNISKALSKIYLFKTDYDNGVSYLMRAVSLDNKTCQLSHEEKQAQCYFDIGELLTDIHPDDAMQFTKKSLEIRQRISKSDDVTIGLCYQNIGAAYEYKSMFDIAIDHYKKAIQIYQSHFFDKDEYQFNVKLLYVYCHSGIARNCQKQSEYDNAIRCTLKAIDLYEQNSTAEDRDNIAQCYWHYAGAFFRKGHYDEAINVIEKPLSLQPNDDLLSTGFCYYVSGNCYYEKFEYKKALPLMQSALKNYEKHVQNLNLESLVYLLNDIALCSYKLNEYDQAVEYALKSLRISDGMLSPIHRQKAKSHSILALIYGKQQQYEKCNEYRMKALEMSKQLVMKGNNIFDIGEVFENIGELYREEKNWKKARKYYKRTLKYYKQDLHPSIARIRNVIEKLQKV</sequence>
<evidence type="ECO:0000256" key="3">
    <source>
        <dbReference type="ARBA" id="ARBA00022679"/>
    </source>
</evidence>
<protein>
    <recommendedName>
        <fullName evidence="9">NAD(P)(+)--arginine ADP-ribosyltransferase</fullName>
        <ecNumber evidence="9">2.4.2.31</ecNumber>
    </recommendedName>
    <alternativeName>
        <fullName evidence="9">Mono(ADP-ribosyl)transferase</fullName>
    </alternativeName>
</protein>
<reference evidence="10" key="1">
    <citation type="submission" date="2021-02" db="EMBL/GenBank/DDBJ databases">
        <authorList>
            <person name="Nowell W R."/>
        </authorList>
    </citation>
    <scope>NUCLEOTIDE SEQUENCE</scope>
</reference>
<dbReference type="EC" id="2.4.2.31" evidence="9"/>
<dbReference type="OrthoDB" id="10035806at2759"/>
<dbReference type="InterPro" id="IPR000768">
    <property type="entry name" value="ART"/>
</dbReference>
<feature type="repeat" description="TPR" evidence="8">
    <location>
        <begin position="1079"/>
        <end position="1112"/>
    </location>
</feature>
<evidence type="ECO:0000313" key="10">
    <source>
        <dbReference type="EMBL" id="CAF1175701.1"/>
    </source>
</evidence>